<sequence>MRMNEYHLNNQRQTPLNLRGVYWDPDLIHNEFYMGAPRNMLRKKAHILQRATHNLAGPNFNRILNHRDSMPTEQSLERDLKLVDKLIIEEQALLLRKIQDEYTSEKHTCQICMEGYQLVERVPVVLGCGHTLCVNCAKPMLKFDQIKCPFCNKQAKGQADSLPKNFALIQLIEEEKWESKNMKGETLGMIEQSDEKEIIGCYLKQVDLKYEDSQISSEEAQQLKERIHQVTLDFMNFVKLAEEMKEGYDCQILSQGKQLIQHSLPTAVSLNKQDRYKWEKERFDFERGVNRAQFLHFINMEKEDEEETPRAIQTMPIHVSKVKGPQEQQSYIKQGLKFNTSIIGTQDTIQKDRIDANDGDNDIDITF</sequence>
<dbReference type="InterPro" id="IPR052667">
    <property type="entry name" value="E3_ubiquitin-ligase_RING"/>
</dbReference>
<dbReference type="Gene3D" id="3.30.40.10">
    <property type="entry name" value="Zinc/RING finger domain, C3HC4 (zinc finger)"/>
    <property type="match status" value="1"/>
</dbReference>
<keyword evidence="7" id="KW-1185">Reference proteome</keyword>
<evidence type="ECO:0000313" key="6">
    <source>
        <dbReference type="EMBL" id="TNV77559.1"/>
    </source>
</evidence>
<evidence type="ECO:0000313" key="7">
    <source>
        <dbReference type="Proteomes" id="UP000785679"/>
    </source>
</evidence>
<keyword evidence="1" id="KW-0479">Metal-binding</keyword>
<keyword evidence="2 4" id="KW-0863">Zinc-finger</keyword>
<organism evidence="6 7">
    <name type="scientific">Halteria grandinella</name>
    <dbReference type="NCBI Taxonomy" id="5974"/>
    <lineage>
        <taxon>Eukaryota</taxon>
        <taxon>Sar</taxon>
        <taxon>Alveolata</taxon>
        <taxon>Ciliophora</taxon>
        <taxon>Intramacronucleata</taxon>
        <taxon>Spirotrichea</taxon>
        <taxon>Stichotrichia</taxon>
        <taxon>Sporadotrichida</taxon>
        <taxon>Halteriidae</taxon>
        <taxon>Halteria</taxon>
    </lineage>
</organism>
<gene>
    <name evidence="6" type="ORF">FGO68_gene2919</name>
</gene>
<dbReference type="Proteomes" id="UP000785679">
    <property type="component" value="Unassembled WGS sequence"/>
</dbReference>
<dbReference type="InterPro" id="IPR001841">
    <property type="entry name" value="Znf_RING"/>
</dbReference>
<dbReference type="InterPro" id="IPR013083">
    <property type="entry name" value="Znf_RING/FYVE/PHD"/>
</dbReference>
<dbReference type="Pfam" id="PF14634">
    <property type="entry name" value="zf-RING_5"/>
    <property type="match status" value="1"/>
</dbReference>
<evidence type="ECO:0000256" key="4">
    <source>
        <dbReference type="PROSITE-ProRule" id="PRU00175"/>
    </source>
</evidence>
<comment type="caution">
    <text evidence="6">The sequence shown here is derived from an EMBL/GenBank/DDBJ whole genome shotgun (WGS) entry which is preliminary data.</text>
</comment>
<dbReference type="EMBL" id="RRYP01011710">
    <property type="protein sequence ID" value="TNV77559.1"/>
    <property type="molecule type" value="Genomic_DNA"/>
</dbReference>
<evidence type="ECO:0000256" key="3">
    <source>
        <dbReference type="ARBA" id="ARBA00022833"/>
    </source>
</evidence>
<keyword evidence="3" id="KW-0862">Zinc</keyword>
<evidence type="ECO:0000259" key="5">
    <source>
        <dbReference type="PROSITE" id="PS50089"/>
    </source>
</evidence>
<dbReference type="OrthoDB" id="252722at2759"/>
<proteinExistence type="predicted"/>
<evidence type="ECO:0000256" key="2">
    <source>
        <dbReference type="ARBA" id="ARBA00022771"/>
    </source>
</evidence>
<reference evidence="6" key="1">
    <citation type="submission" date="2019-06" db="EMBL/GenBank/DDBJ databases">
        <authorList>
            <person name="Zheng W."/>
        </authorList>
    </citation>
    <scope>NUCLEOTIDE SEQUENCE</scope>
    <source>
        <strain evidence="6">QDHG01</strain>
    </source>
</reference>
<dbReference type="PROSITE" id="PS50089">
    <property type="entry name" value="ZF_RING_2"/>
    <property type="match status" value="1"/>
</dbReference>
<accession>A0A8J8NNM8</accession>
<dbReference type="InterPro" id="IPR017907">
    <property type="entry name" value="Znf_RING_CS"/>
</dbReference>
<name>A0A8J8NNM8_HALGN</name>
<dbReference type="PANTHER" id="PTHR47156">
    <property type="entry name" value="PROTEIN CBG20824"/>
    <property type="match status" value="1"/>
</dbReference>
<protein>
    <recommendedName>
        <fullName evidence="5">RING-type domain-containing protein</fullName>
    </recommendedName>
</protein>
<dbReference type="PANTHER" id="PTHR47156:SF10">
    <property type="entry name" value="E3 UBIQUITIN-PROTEIN LIGASE TRIM-21-RELATED"/>
    <property type="match status" value="1"/>
</dbReference>
<dbReference type="SMART" id="SM00184">
    <property type="entry name" value="RING"/>
    <property type="match status" value="1"/>
</dbReference>
<evidence type="ECO:0000256" key="1">
    <source>
        <dbReference type="ARBA" id="ARBA00022723"/>
    </source>
</evidence>
<dbReference type="CDD" id="cd16449">
    <property type="entry name" value="RING-HC"/>
    <property type="match status" value="1"/>
</dbReference>
<dbReference type="PROSITE" id="PS00518">
    <property type="entry name" value="ZF_RING_1"/>
    <property type="match status" value="1"/>
</dbReference>
<dbReference type="GO" id="GO:0008270">
    <property type="term" value="F:zinc ion binding"/>
    <property type="evidence" value="ECO:0007669"/>
    <property type="project" value="UniProtKB-KW"/>
</dbReference>
<dbReference type="SUPFAM" id="SSF57850">
    <property type="entry name" value="RING/U-box"/>
    <property type="match status" value="1"/>
</dbReference>
<dbReference type="AlphaFoldDB" id="A0A8J8NNM8"/>
<feature type="domain" description="RING-type" evidence="5">
    <location>
        <begin position="109"/>
        <end position="152"/>
    </location>
</feature>